<sequence>MLKKLLMAATGAALITLGFGEASYAASLNVIATGLDGPRGLTFGSDGALYVTEAGRGGRGACIPAPGIGSGLSMCYGATGAVTRIQNGKQERVVTGLPSLATFIPQIPVSFNAFGPQDIQFDATGKAYLVIGLGSSPEQRDNVLKIPDFGQLIALDQLQTGSSRTRLADLAAYEGLYNPDDTGGSLYNPYQNGIDSNPYAFLIQGDSAYIVDAAGNDLFRAKIDGSELKLLSVFPERPVTDPATGQTIAMQSVPTSIATGPDGALYVGELTGYPNPDKASRIFRVGADNKPVVYADGFNQIIDLAFDSQGGLYVLDFVSNLLNPANGFPYGELIYVSADGTRKTIANEGLIFPTALALGSDGNIYISNKGYFSGQGQIVKISVPEPNSTVSLLAFGVLIPTSLFLRKQKSSNSVKTCFE</sequence>
<evidence type="ECO:0000256" key="1">
    <source>
        <dbReference type="SAM" id="SignalP"/>
    </source>
</evidence>
<organism evidence="2 3">
    <name type="scientific">Microseira wollei NIES-4236</name>
    <dbReference type="NCBI Taxonomy" id="2530354"/>
    <lineage>
        <taxon>Bacteria</taxon>
        <taxon>Bacillati</taxon>
        <taxon>Cyanobacteriota</taxon>
        <taxon>Cyanophyceae</taxon>
        <taxon>Oscillatoriophycideae</taxon>
        <taxon>Aerosakkonematales</taxon>
        <taxon>Aerosakkonemataceae</taxon>
        <taxon>Microseira</taxon>
    </lineage>
</organism>
<feature type="signal peptide" evidence="1">
    <location>
        <begin position="1"/>
        <end position="25"/>
    </location>
</feature>
<dbReference type="RefSeq" id="WP_226575286.1">
    <property type="nucleotide sequence ID" value="NZ_BLAY01000009.1"/>
</dbReference>
<dbReference type="EMBL" id="BLAY01000009">
    <property type="protein sequence ID" value="GET36128.1"/>
    <property type="molecule type" value="Genomic_DNA"/>
</dbReference>
<dbReference type="Proteomes" id="UP001050975">
    <property type="component" value="Unassembled WGS sequence"/>
</dbReference>
<name>A0AAV3X1V5_9CYAN</name>
<dbReference type="SUPFAM" id="SSF63829">
    <property type="entry name" value="Calcium-dependent phosphotriesterase"/>
    <property type="match status" value="2"/>
</dbReference>
<dbReference type="InterPro" id="IPR048031">
    <property type="entry name" value="ScyD/ScyE-like"/>
</dbReference>
<accession>A0AAV3X1V5</accession>
<protein>
    <recommendedName>
        <fullName evidence="4">ScyD/ScyE family protein</fullName>
    </recommendedName>
</protein>
<evidence type="ECO:0000313" key="3">
    <source>
        <dbReference type="Proteomes" id="UP001050975"/>
    </source>
</evidence>
<dbReference type="NCBIfam" id="NF033206">
    <property type="entry name" value="ScyE_fam"/>
    <property type="match status" value="1"/>
</dbReference>
<comment type="caution">
    <text evidence="2">The sequence shown here is derived from an EMBL/GenBank/DDBJ whole genome shotgun (WGS) entry which is preliminary data.</text>
</comment>
<proteinExistence type="predicted"/>
<evidence type="ECO:0000313" key="2">
    <source>
        <dbReference type="EMBL" id="GET36128.1"/>
    </source>
</evidence>
<dbReference type="InterPro" id="IPR011042">
    <property type="entry name" value="6-blade_b-propeller_TolB-like"/>
</dbReference>
<keyword evidence="3" id="KW-1185">Reference proteome</keyword>
<dbReference type="AlphaFoldDB" id="A0AAV3X1V5"/>
<dbReference type="Gene3D" id="2.120.10.30">
    <property type="entry name" value="TolB, C-terminal domain"/>
    <property type="match status" value="1"/>
</dbReference>
<keyword evidence="1" id="KW-0732">Signal</keyword>
<evidence type="ECO:0008006" key="4">
    <source>
        <dbReference type="Google" id="ProtNLM"/>
    </source>
</evidence>
<reference evidence="2" key="1">
    <citation type="submission" date="2019-10" db="EMBL/GenBank/DDBJ databases">
        <title>Draft genome sequece of Microseira wollei NIES-4236.</title>
        <authorList>
            <person name="Yamaguchi H."/>
            <person name="Suzuki S."/>
            <person name="Kawachi M."/>
        </authorList>
    </citation>
    <scope>NUCLEOTIDE SEQUENCE</scope>
    <source>
        <strain evidence="2">NIES-4236</strain>
    </source>
</reference>
<feature type="chain" id="PRO_5043954821" description="ScyD/ScyE family protein" evidence="1">
    <location>
        <begin position="26"/>
        <end position="419"/>
    </location>
</feature>
<gene>
    <name evidence="2" type="ORF">MiSe_08760</name>
</gene>